<dbReference type="AlphaFoldDB" id="A0A7L8AC09"/>
<dbReference type="OrthoDB" id="9766847at2"/>
<dbReference type="PANTHER" id="PTHR30627">
    <property type="entry name" value="PEPTIDOGLYCAN D,D-TRANSPEPTIDASE"/>
    <property type="match status" value="1"/>
</dbReference>
<feature type="domain" description="Penicillin-binding protein transpeptidase" evidence="15">
    <location>
        <begin position="248"/>
        <end position="583"/>
    </location>
</feature>
<dbReference type="InterPro" id="IPR017790">
    <property type="entry name" value="Penicillin-binding_protein_2"/>
</dbReference>
<evidence type="ECO:0000256" key="11">
    <source>
        <dbReference type="ARBA" id="ARBA00022989"/>
    </source>
</evidence>
<dbReference type="Pfam" id="PF03717">
    <property type="entry name" value="PBP_dimer"/>
    <property type="match status" value="1"/>
</dbReference>
<keyword evidence="12 14" id="KW-0472">Membrane</keyword>
<evidence type="ECO:0000256" key="3">
    <source>
        <dbReference type="ARBA" id="ARBA00022475"/>
    </source>
</evidence>
<keyword evidence="7 14" id="KW-0812">Transmembrane</keyword>
<dbReference type="Proteomes" id="UP000516764">
    <property type="component" value="Chromosome"/>
</dbReference>
<name>A0A7L8AC09_9FLAO</name>
<dbReference type="InterPro" id="IPR050515">
    <property type="entry name" value="Beta-lactam/transpept"/>
</dbReference>
<keyword evidence="11 14" id="KW-1133">Transmembrane helix</keyword>
<evidence type="ECO:0000256" key="8">
    <source>
        <dbReference type="ARBA" id="ARBA00022801"/>
    </source>
</evidence>
<organism evidence="17 18">
    <name type="scientific">Polaribacter haliotis</name>
    <dbReference type="NCBI Taxonomy" id="1888915"/>
    <lineage>
        <taxon>Bacteria</taxon>
        <taxon>Pseudomonadati</taxon>
        <taxon>Bacteroidota</taxon>
        <taxon>Flavobacteriia</taxon>
        <taxon>Flavobacteriales</taxon>
        <taxon>Flavobacteriaceae</taxon>
    </lineage>
</organism>
<evidence type="ECO:0000256" key="12">
    <source>
        <dbReference type="ARBA" id="ARBA00023136"/>
    </source>
</evidence>
<keyword evidence="4" id="KW-0997">Cell inner membrane</keyword>
<evidence type="ECO:0000256" key="2">
    <source>
        <dbReference type="ARBA" id="ARBA00004236"/>
    </source>
</evidence>
<keyword evidence="8 17" id="KW-0378">Hydrolase</keyword>
<evidence type="ECO:0000256" key="5">
    <source>
        <dbReference type="ARBA" id="ARBA00022645"/>
    </source>
</evidence>
<dbReference type="GO" id="GO:0005886">
    <property type="term" value="C:plasma membrane"/>
    <property type="evidence" value="ECO:0007669"/>
    <property type="project" value="UniProtKB-SubCell"/>
</dbReference>
<keyword evidence="18" id="KW-1185">Reference proteome</keyword>
<keyword evidence="6" id="KW-0645">Protease</keyword>
<evidence type="ECO:0000256" key="4">
    <source>
        <dbReference type="ARBA" id="ARBA00022519"/>
    </source>
</evidence>
<comment type="subcellular location">
    <subcellularLocation>
        <location evidence="2">Cell membrane</location>
    </subcellularLocation>
    <subcellularLocation>
        <location evidence="1">Membrane</location>
        <topology evidence="1">Single-pass membrane protein</topology>
    </subcellularLocation>
</comment>
<keyword evidence="13" id="KW-0961">Cell wall biogenesis/degradation</keyword>
<feature type="domain" description="Penicillin-binding protein dimerisation" evidence="16">
    <location>
        <begin position="47"/>
        <end position="210"/>
    </location>
</feature>
<reference evidence="17 18" key="1">
    <citation type="journal article" date="2016" name="Int. J. Syst. Evol. Microbiol.">
        <title>Polaribacter haliotis sp. nov., isolated from the gut of abalone Haliotis discus hannai.</title>
        <authorList>
            <person name="Kim Y.O."/>
            <person name="Park I.S."/>
            <person name="Park S."/>
            <person name="Nam B.H."/>
            <person name="Park J.M."/>
            <person name="Kim D.G."/>
            <person name="Yoon J.H."/>
        </authorList>
    </citation>
    <scope>NUCLEOTIDE SEQUENCE [LARGE SCALE GENOMIC DNA]</scope>
    <source>
        <strain evidence="17 18">KCTC 52418</strain>
    </source>
</reference>
<dbReference type="GO" id="GO:0008360">
    <property type="term" value="P:regulation of cell shape"/>
    <property type="evidence" value="ECO:0007669"/>
    <property type="project" value="UniProtKB-KW"/>
</dbReference>
<dbReference type="InterPro" id="IPR001460">
    <property type="entry name" value="PCN-bd_Tpept"/>
</dbReference>
<dbReference type="Pfam" id="PF00905">
    <property type="entry name" value="Transpeptidase"/>
    <property type="match status" value="1"/>
</dbReference>
<sequence>MQKSFLIYFLITLVGIVFIGRLFQLQIIRGDNYDPIRNAAVKTQYDYPERGYVYDRNGKLLVANQLSYDVMMQPNLVKPLDTLEFCKLVKITKEDFLKRFERAENYAPYLPSVFLKQLAKEDFAFLQEKLHKYKGFFIQKRIIRDYPVKVAANVLGYIGEVNENLARKSDYYQQGELIGKDGIEKQYENLLRGKKGKKYFHKNRFNKVTGSYKNGEYDTLSVNGKDLTLTLDIELQSYAQELMKGKRGGIVAIEPTTGEILALVTAPSYDPNMLVGRKRSLNSSILMDPENPERPTYDRGLMGAYAPGSPFKMMNALIGLQENVITEDTPFYCNGGFRYGGRKSEFMGCHCGIYGRPVHLKAAISKSCNSYFSNTYKRIVEKDNKPTEGLNNWSKHVKSFGLGNYLGYDLPAGSPGLIPTGDYYDERLDYRWNGSSTISNAIGQGEVLTTPIQLANFTTAIANRGFFYTPHVLKKVDNISIDNPDFTKKKITTINQEHFVPVVEAMHEVFKTGTGKYSQVKGIEICGKTGTAENFIIKNGIKEQLADHSILVAFAPKDNPKIALAIFVENGGYGSTIAAPITSLLIEKYINGKISKANKYREKKMLTLSLQDIYDKQLEKPIEQIASGTK</sequence>
<keyword evidence="3" id="KW-1003">Cell membrane</keyword>
<evidence type="ECO:0000256" key="6">
    <source>
        <dbReference type="ARBA" id="ARBA00022670"/>
    </source>
</evidence>
<keyword evidence="9" id="KW-0133">Cell shape</keyword>
<dbReference type="GO" id="GO:0071972">
    <property type="term" value="F:peptidoglycan L,D-transpeptidase activity"/>
    <property type="evidence" value="ECO:0007669"/>
    <property type="project" value="TreeGrafter"/>
</dbReference>
<dbReference type="PANTHER" id="PTHR30627:SF2">
    <property type="entry name" value="PEPTIDOGLYCAN D,D-TRANSPEPTIDASE MRDA"/>
    <property type="match status" value="1"/>
</dbReference>
<evidence type="ECO:0000313" key="18">
    <source>
        <dbReference type="Proteomes" id="UP000516764"/>
    </source>
</evidence>
<dbReference type="NCBIfam" id="TIGR03423">
    <property type="entry name" value="pbp2_mrdA"/>
    <property type="match status" value="1"/>
</dbReference>
<dbReference type="GO" id="GO:0006508">
    <property type="term" value="P:proteolysis"/>
    <property type="evidence" value="ECO:0007669"/>
    <property type="project" value="UniProtKB-KW"/>
</dbReference>
<dbReference type="EMBL" id="CP061813">
    <property type="protein sequence ID" value="QOD59536.1"/>
    <property type="molecule type" value="Genomic_DNA"/>
</dbReference>
<gene>
    <name evidence="17" type="primary">mrdA</name>
    <name evidence="17" type="ORF">H9I45_09175</name>
</gene>
<keyword evidence="10" id="KW-0573">Peptidoglycan synthesis</keyword>
<evidence type="ECO:0000313" key="17">
    <source>
        <dbReference type="EMBL" id="QOD59536.1"/>
    </source>
</evidence>
<dbReference type="InterPro" id="IPR036138">
    <property type="entry name" value="PBP_dimer_sf"/>
</dbReference>
<dbReference type="EC" id="3.4.16.4" evidence="17"/>
<dbReference type="GO" id="GO:0009002">
    <property type="term" value="F:serine-type D-Ala-D-Ala carboxypeptidase activity"/>
    <property type="evidence" value="ECO:0007669"/>
    <property type="project" value="UniProtKB-EC"/>
</dbReference>
<evidence type="ECO:0000256" key="9">
    <source>
        <dbReference type="ARBA" id="ARBA00022960"/>
    </source>
</evidence>
<evidence type="ECO:0000256" key="14">
    <source>
        <dbReference type="SAM" id="Phobius"/>
    </source>
</evidence>
<dbReference type="Gene3D" id="3.30.1390.30">
    <property type="entry name" value="Penicillin-binding protein 2a, domain 3"/>
    <property type="match status" value="1"/>
</dbReference>
<dbReference type="Gene3D" id="3.90.1310.10">
    <property type="entry name" value="Penicillin-binding protein 2a (Domain 2)"/>
    <property type="match status" value="1"/>
</dbReference>
<evidence type="ECO:0000256" key="10">
    <source>
        <dbReference type="ARBA" id="ARBA00022984"/>
    </source>
</evidence>
<dbReference type="RefSeq" id="WP_088354877.1">
    <property type="nucleotide sequence ID" value="NZ_CP061813.1"/>
</dbReference>
<dbReference type="SUPFAM" id="SSF56601">
    <property type="entry name" value="beta-lactamase/transpeptidase-like"/>
    <property type="match status" value="1"/>
</dbReference>
<dbReference type="SUPFAM" id="SSF56519">
    <property type="entry name" value="Penicillin binding protein dimerisation domain"/>
    <property type="match status" value="1"/>
</dbReference>
<evidence type="ECO:0000256" key="13">
    <source>
        <dbReference type="ARBA" id="ARBA00023316"/>
    </source>
</evidence>
<evidence type="ECO:0000256" key="7">
    <source>
        <dbReference type="ARBA" id="ARBA00022692"/>
    </source>
</evidence>
<proteinExistence type="predicted"/>
<accession>A0A7L8AC09</accession>
<dbReference type="Gene3D" id="3.40.710.10">
    <property type="entry name" value="DD-peptidase/beta-lactamase superfamily"/>
    <property type="match status" value="1"/>
</dbReference>
<dbReference type="GO" id="GO:0071555">
    <property type="term" value="P:cell wall organization"/>
    <property type="evidence" value="ECO:0007669"/>
    <property type="project" value="UniProtKB-KW"/>
</dbReference>
<evidence type="ECO:0000259" key="15">
    <source>
        <dbReference type="Pfam" id="PF00905"/>
    </source>
</evidence>
<keyword evidence="5 17" id="KW-0121">Carboxypeptidase</keyword>
<evidence type="ECO:0000256" key="1">
    <source>
        <dbReference type="ARBA" id="ARBA00004167"/>
    </source>
</evidence>
<dbReference type="InterPro" id="IPR005311">
    <property type="entry name" value="PBP_dimer"/>
</dbReference>
<protein>
    <submittedName>
        <fullName evidence="17">Penicillin-binding protein 2</fullName>
        <ecNumber evidence="17">3.4.16.4</ecNumber>
    </submittedName>
</protein>
<dbReference type="InterPro" id="IPR012338">
    <property type="entry name" value="Beta-lactam/transpept-like"/>
</dbReference>
<dbReference type="KEGG" id="phal:H9I45_09175"/>
<evidence type="ECO:0000259" key="16">
    <source>
        <dbReference type="Pfam" id="PF03717"/>
    </source>
</evidence>
<dbReference type="GO" id="GO:0008658">
    <property type="term" value="F:penicillin binding"/>
    <property type="evidence" value="ECO:0007669"/>
    <property type="project" value="InterPro"/>
</dbReference>
<dbReference type="GO" id="GO:0009252">
    <property type="term" value="P:peptidoglycan biosynthetic process"/>
    <property type="evidence" value="ECO:0007669"/>
    <property type="project" value="UniProtKB-KW"/>
</dbReference>
<feature type="transmembrane region" description="Helical" evidence="14">
    <location>
        <begin position="6"/>
        <end position="23"/>
    </location>
</feature>